<protein>
    <submittedName>
        <fullName evidence="1">Uncharacterized protein</fullName>
    </submittedName>
</protein>
<comment type="caution">
    <text evidence="1">The sequence shown here is derived from an EMBL/GenBank/DDBJ whole genome shotgun (WGS) entry which is preliminary data.</text>
</comment>
<dbReference type="EMBL" id="VSRR010002954">
    <property type="protein sequence ID" value="MPC33988.1"/>
    <property type="molecule type" value="Genomic_DNA"/>
</dbReference>
<dbReference type="Proteomes" id="UP000324222">
    <property type="component" value="Unassembled WGS sequence"/>
</dbReference>
<dbReference type="AlphaFoldDB" id="A0A5B7EKX8"/>
<accession>A0A5B7EKX8</accession>
<gene>
    <name evidence="1" type="ORF">E2C01_027359</name>
</gene>
<name>A0A5B7EKX8_PORTR</name>
<evidence type="ECO:0000313" key="2">
    <source>
        <dbReference type="Proteomes" id="UP000324222"/>
    </source>
</evidence>
<keyword evidence="2" id="KW-1185">Reference proteome</keyword>
<organism evidence="1 2">
    <name type="scientific">Portunus trituberculatus</name>
    <name type="common">Swimming crab</name>
    <name type="synonym">Neptunus trituberculatus</name>
    <dbReference type="NCBI Taxonomy" id="210409"/>
    <lineage>
        <taxon>Eukaryota</taxon>
        <taxon>Metazoa</taxon>
        <taxon>Ecdysozoa</taxon>
        <taxon>Arthropoda</taxon>
        <taxon>Crustacea</taxon>
        <taxon>Multicrustacea</taxon>
        <taxon>Malacostraca</taxon>
        <taxon>Eumalacostraca</taxon>
        <taxon>Eucarida</taxon>
        <taxon>Decapoda</taxon>
        <taxon>Pleocyemata</taxon>
        <taxon>Brachyura</taxon>
        <taxon>Eubrachyura</taxon>
        <taxon>Portunoidea</taxon>
        <taxon>Portunidae</taxon>
        <taxon>Portuninae</taxon>
        <taxon>Portunus</taxon>
    </lineage>
</organism>
<sequence length="49" mass="5827">MMTATFWFVRSSPRLLLYLTSSHIPHRYLHLKSPLTLYPQLALIMDKTH</sequence>
<evidence type="ECO:0000313" key="1">
    <source>
        <dbReference type="EMBL" id="MPC33988.1"/>
    </source>
</evidence>
<proteinExistence type="predicted"/>
<reference evidence="1 2" key="1">
    <citation type="submission" date="2019-05" db="EMBL/GenBank/DDBJ databases">
        <title>Another draft genome of Portunus trituberculatus and its Hox gene families provides insights of decapod evolution.</title>
        <authorList>
            <person name="Jeong J.-H."/>
            <person name="Song I."/>
            <person name="Kim S."/>
            <person name="Choi T."/>
            <person name="Kim D."/>
            <person name="Ryu S."/>
            <person name="Kim W."/>
        </authorList>
    </citation>
    <scope>NUCLEOTIDE SEQUENCE [LARGE SCALE GENOMIC DNA]</scope>
    <source>
        <tissue evidence="1">Muscle</tissue>
    </source>
</reference>